<name>A0ABZ0PZC5_9PSED</name>
<dbReference type="Pfam" id="PF13511">
    <property type="entry name" value="DUF4124"/>
    <property type="match status" value="1"/>
</dbReference>
<feature type="region of interest" description="Disordered" evidence="1">
    <location>
        <begin position="48"/>
        <end position="80"/>
    </location>
</feature>
<reference evidence="4 5" key="1">
    <citation type="submission" date="2023-11" db="EMBL/GenBank/DDBJ databases">
        <title>Complete genome of Pseudomonas benzenivorans BA3361.</title>
        <authorList>
            <person name="Shin S.Y."/>
            <person name="Song J."/>
            <person name="Kang H."/>
        </authorList>
    </citation>
    <scope>NUCLEOTIDE SEQUENCE [LARGE SCALE GENOMIC DNA]</scope>
    <source>
        <strain evidence="4 5">HNIBRBA3361</strain>
    </source>
</reference>
<accession>A0ABZ0PZC5</accession>
<dbReference type="Proteomes" id="UP001305928">
    <property type="component" value="Chromosome"/>
</dbReference>
<evidence type="ECO:0000256" key="2">
    <source>
        <dbReference type="SAM" id="SignalP"/>
    </source>
</evidence>
<feature type="signal peptide" evidence="2">
    <location>
        <begin position="1"/>
        <end position="21"/>
    </location>
</feature>
<evidence type="ECO:0000256" key="1">
    <source>
        <dbReference type="SAM" id="MobiDB-lite"/>
    </source>
</evidence>
<dbReference type="RefSeq" id="WP_318645703.1">
    <property type="nucleotide sequence ID" value="NZ_CP137892.1"/>
</dbReference>
<dbReference type="InterPro" id="IPR025392">
    <property type="entry name" value="DUF4124"/>
</dbReference>
<proteinExistence type="predicted"/>
<feature type="domain" description="DUF4124" evidence="3">
    <location>
        <begin position="12"/>
        <end position="46"/>
    </location>
</feature>
<feature type="region of interest" description="Disordered" evidence="1">
    <location>
        <begin position="116"/>
        <end position="163"/>
    </location>
</feature>
<evidence type="ECO:0000259" key="3">
    <source>
        <dbReference type="Pfam" id="PF13511"/>
    </source>
</evidence>
<evidence type="ECO:0000313" key="4">
    <source>
        <dbReference type="EMBL" id="WPC06524.1"/>
    </source>
</evidence>
<organism evidence="4 5">
    <name type="scientific">Pseudomonas benzenivorans</name>
    <dbReference type="NCBI Taxonomy" id="556533"/>
    <lineage>
        <taxon>Bacteria</taxon>
        <taxon>Pseudomonadati</taxon>
        <taxon>Pseudomonadota</taxon>
        <taxon>Gammaproteobacteria</taxon>
        <taxon>Pseudomonadales</taxon>
        <taxon>Pseudomonadaceae</taxon>
        <taxon>Pseudomonas</taxon>
    </lineage>
</organism>
<dbReference type="EMBL" id="CP137892">
    <property type="protein sequence ID" value="WPC06524.1"/>
    <property type="molecule type" value="Genomic_DNA"/>
</dbReference>
<protein>
    <recommendedName>
        <fullName evidence="3">DUF4124 domain-containing protein</fullName>
    </recommendedName>
</protein>
<gene>
    <name evidence="4" type="ORF">SBP02_07150</name>
</gene>
<sequence length="163" mass="17556">MPKLRCAAFCAILLCPTPLLAATVFRCEDPSGHITFTLQGCSESQDLQLHHADNPTPGSGKPVPLAKTGKATRTKRQAKPSTTLVIGERGDGCGNRVTGSARRTAMIQQQVLAGMTRSDVESALGKPDKVSRQNGRTRYLYRDREGSSRQVSFDEAGCVRGKP</sequence>
<keyword evidence="2" id="KW-0732">Signal</keyword>
<keyword evidence="5" id="KW-1185">Reference proteome</keyword>
<evidence type="ECO:0000313" key="5">
    <source>
        <dbReference type="Proteomes" id="UP001305928"/>
    </source>
</evidence>
<feature type="chain" id="PRO_5046684555" description="DUF4124 domain-containing protein" evidence="2">
    <location>
        <begin position="22"/>
        <end position="163"/>
    </location>
</feature>